<dbReference type="EMBL" id="BGPR01000783">
    <property type="protein sequence ID" value="GBM35359.1"/>
    <property type="molecule type" value="Genomic_DNA"/>
</dbReference>
<protein>
    <submittedName>
        <fullName evidence="2">Uncharacterized protein</fullName>
    </submittedName>
</protein>
<dbReference type="AlphaFoldDB" id="A0A4Y2F488"/>
<organism evidence="2 3">
    <name type="scientific">Araneus ventricosus</name>
    <name type="common">Orbweaver spider</name>
    <name type="synonym">Epeira ventricosa</name>
    <dbReference type="NCBI Taxonomy" id="182803"/>
    <lineage>
        <taxon>Eukaryota</taxon>
        <taxon>Metazoa</taxon>
        <taxon>Ecdysozoa</taxon>
        <taxon>Arthropoda</taxon>
        <taxon>Chelicerata</taxon>
        <taxon>Arachnida</taxon>
        <taxon>Araneae</taxon>
        <taxon>Araneomorphae</taxon>
        <taxon>Entelegynae</taxon>
        <taxon>Araneoidea</taxon>
        <taxon>Araneidae</taxon>
        <taxon>Araneus</taxon>
    </lineage>
</organism>
<gene>
    <name evidence="2" type="ORF">AVEN_90679_1</name>
</gene>
<accession>A0A4Y2F488</accession>
<keyword evidence="1" id="KW-1133">Transmembrane helix</keyword>
<evidence type="ECO:0000256" key="1">
    <source>
        <dbReference type="SAM" id="Phobius"/>
    </source>
</evidence>
<evidence type="ECO:0000313" key="2">
    <source>
        <dbReference type="EMBL" id="GBM35359.1"/>
    </source>
</evidence>
<sequence length="117" mass="13288">MGAAMNAKENCDGRVLKRQRENLVMSGICANVRELGDRERVICANERTGDRAAICANERTVTVIKTSTSYFLTFSFTPVNFIILSFLRVNSIPPVKMLRTILKPFGTRWNINLRYSE</sequence>
<feature type="transmembrane region" description="Helical" evidence="1">
    <location>
        <begin position="70"/>
        <end position="89"/>
    </location>
</feature>
<reference evidence="2 3" key="1">
    <citation type="journal article" date="2019" name="Sci. Rep.">
        <title>Orb-weaving spider Araneus ventricosus genome elucidates the spidroin gene catalogue.</title>
        <authorList>
            <person name="Kono N."/>
            <person name="Nakamura H."/>
            <person name="Ohtoshi R."/>
            <person name="Moran D.A.P."/>
            <person name="Shinohara A."/>
            <person name="Yoshida Y."/>
            <person name="Fujiwara M."/>
            <person name="Mori M."/>
            <person name="Tomita M."/>
            <person name="Arakawa K."/>
        </authorList>
    </citation>
    <scope>NUCLEOTIDE SEQUENCE [LARGE SCALE GENOMIC DNA]</scope>
</reference>
<keyword evidence="1" id="KW-0812">Transmembrane</keyword>
<keyword evidence="3" id="KW-1185">Reference proteome</keyword>
<proteinExistence type="predicted"/>
<name>A0A4Y2F488_ARAVE</name>
<evidence type="ECO:0000313" key="3">
    <source>
        <dbReference type="Proteomes" id="UP000499080"/>
    </source>
</evidence>
<dbReference type="Proteomes" id="UP000499080">
    <property type="component" value="Unassembled WGS sequence"/>
</dbReference>
<keyword evidence="1" id="KW-0472">Membrane</keyword>
<comment type="caution">
    <text evidence="2">The sequence shown here is derived from an EMBL/GenBank/DDBJ whole genome shotgun (WGS) entry which is preliminary data.</text>
</comment>